<proteinExistence type="predicted"/>
<comment type="caution">
    <text evidence="1">The sequence shown here is derived from an EMBL/GenBank/DDBJ whole genome shotgun (WGS) entry which is preliminary data.</text>
</comment>
<protein>
    <submittedName>
        <fullName evidence="1">Putative cytoplasmic protein</fullName>
    </submittedName>
</protein>
<dbReference type="InterPro" id="IPR016123">
    <property type="entry name" value="Mog1/PsbP_a/b/a-sand"/>
</dbReference>
<dbReference type="EMBL" id="RBUQ01000280">
    <property type="protein sequence ID" value="RMV31253.1"/>
    <property type="molecule type" value="Genomic_DNA"/>
</dbReference>
<accession>A0A0N1JH43</accession>
<dbReference type="Proteomes" id="UP000271631">
    <property type="component" value="Unassembled WGS sequence"/>
</dbReference>
<evidence type="ECO:0000313" key="2">
    <source>
        <dbReference type="Proteomes" id="UP000271631"/>
    </source>
</evidence>
<sequence>MRQRTDGRTSFYDRLSENRIREEKRLEEERLIQEALDAIPVPERFQTNELSFIRPEGFKDKTFHVFTLTDLGPSPFSVVIGRSVVEPDADLESMAQQLLTELGKTLSHLDWLEPLFPTQVAGIDARQVEFRWRQQGQPVHQLQLIFLHRDEQGQTLLMQITGTSNNVSAMTPEERAAFFTLIDTLELRYTTPDDDSLKEAIPL</sequence>
<reference evidence="1 2" key="1">
    <citation type="submission" date="2018-08" db="EMBL/GenBank/DDBJ databases">
        <title>Recombination of ecologically and evolutionarily significant loci maintains genetic cohesion in the Pseudomonas syringae species complex.</title>
        <authorList>
            <person name="Dillon M."/>
            <person name="Thakur S."/>
            <person name="Almeida R.N.D."/>
            <person name="Weir B.S."/>
            <person name="Guttman D.S."/>
        </authorList>
    </citation>
    <scope>NUCLEOTIDE SEQUENCE [LARGE SCALE GENOMIC DNA]</scope>
    <source>
        <strain evidence="1 2">ICMP 11281</strain>
    </source>
</reference>
<dbReference type="Gene3D" id="3.40.1000.10">
    <property type="entry name" value="Mog1/PsbP, alpha/beta/alpha sandwich"/>
    <property type="match status" value="1"/>
</dbReference>
<dbReference type="SUPFAM" id="SSF55724">
    <property type="entry name" value="Mog1p/PsbP-like"/>
    <property type="match status" value="1"/>
</dbReference>
<dbReference type="InterPro" id="IPR014894">
    <property type="entry name" value="DcrB/EagT6"/>
</dbReference>
<evidence type="ECO:0000313" key="1">
    <source>
        <dbReference type="EMBL" id="RMV31253.1"/>
    </source>
</evidence>
<dbReference type="Pfam" id="PF08786">
    <property type="entry name" value="DcrB"/>
    <property type="match status" value="1"/>
</dbReference>
<organism evidence="1 2">
    <name type="scientific">Pseudomonas syringae pv. maculicola</name>
    <dbReference type="NCBI Taxonomy" id="59511"/>
    <lineage>
        <taxon>Bacteria</taxon>
        <taxon>Pseudomonadati</taxon>
        <taxon>Pseudomonadota</taxon>
        <taxon>Gammaproteobacteria</taxon>
        <taxon>Pseudomonadales</taxon>
        <taxon>Pseudomonadaceae</taxon>
        <taxon>Pseudomonas</taxon>
    </lineage>
</organism>
<gene>
    <name evidence="1" type="ORF">ALP13_101090</name>
</gene>
<name>A0A0N1JH43_PSEYM</name>
<dbReference type="AlphaFoldDB" id="A0A0N1JH43"/>
<dbReference type="RefSeq" id="WP_054070173.1">
    <property type="nucleotide sequence ID" value="NZ_CP067024.1"/>
</dbReference>